<evidence type="ECO:0000256" key="2">
    <source>
        <dbReference type="SAM" id="SignalP"/>
    </source>
</evidence>
<organism evidence="3 4">
    <name type="scientific">Ancylostoma duodenale</name>
    <dbReference type="NCBI Taxonomy" id="51022"/>
    <lineage>
        <taxon>Eukaryota</taxon>
        <taxon>Metazoa</taxon>
        <taxon>Ecdysozoa</taxon>
        <taxon>Nematoda</taxon>
        <taxon>Chromadorea</taxon>
        <taxon>Rhabditida</taxon>
        <taxon>Rhabditina</taxon>
        <taxon>Rhabditomorpha</taxon>
        <taxon>Strongyloidea</taxon>
        <taxon>Ancylostomatidae</taxon>
        <taxon>Ancylostomatinae</taxon>
        <taxon>Ancylostoma</taxon>
    </lineage>
</organism>
<dbReference type="EMBL" id="KN726286">
    <property type="protein sequence ID" value="KIH68816.1"/>
    <property type="molecule type" value="Genomic_DNA"/>
</dbReference>
<feature type="signal peptide" evidence="2">
    <location>
        <begin position="1"/>
        <end position="23"/>
    </location>
</feature>
<feature type="region of interest" description="Disordered" evidence="1">
    <location>
        <begin position="144"/>
        <end position="170"/>
    </location>
</feature>
<sequence length="205" mass="22641">MKLSSNIQMGLVVFILCICAVLGDKSCIRLEPVVIDRSYKKGEAFGTDHMLAIDDIRDASEESHQGITQITALRGSSAYNGEGNVVATVHYSLNYTEDFHTAPRLLSKETYNDLLKSCKEEVRDETINDSKEVLIGKDKYKLRRGGFRPHRHRGGFRPPPPPAQPPEPSFVSQLAGGCMQSGLRTGLSMLPQFVGLFAPQPQPPQ</sequence>
<evidence type="ECO:0000313" key="3">
    <source>
        <dbReference type="EMBL" id="KIH68816.1"/>
    </source>
</evidence>
<keyword evidence="4" id="KW-1185">Reference proteome</keyword>
<evidence type="ECO:0000313" key="4">
    <source>
        <dbReference type="Proteomes" id="UP000054047"/>
    </source>
</evidence>
<evidence type="ECO:0000256" key="1">
    <source>
        <dbReference type="SAM" id="MobiDB-lite"/>
    </source>
</evidence>
<proteinExistence type="predicted"/>
<keyword evidence="2" id="KW-0732">Signal</keyword>
<dbReference type="Proteomes" id="UP000054047">
    <property type="component" value="Unassembled WGS sequence"/>
</dbReference>
<protein>
    <submittedName>
        <fullName evidence="3">Uncharacterized protein</fullName>
    </submittedName>
</protein>
<dbReference type="AlphaFoldDB" id="A0A0C2HGQ7"/>
<feature type="chain" id="PRO_5002149722" evidence="2">
    <location>
        <begin position="24"/>
        <end position="205"/>
    </location>
</feature>
<feature type="compositionally biased region" description="Pro residues" evidence="1">
    <location>
        <begin position="157"/>
        <end position="168"/>
    </location>
</feature>
<dbReference type="OrthoDB" id="10563483at2759"/>
<gene>
    <name evidence="3" type="ORF">ANCDUO_00848</name>
</gene>
<reference evidence="3 4" key="1">
    <citation type="submission" date="2013-12" db="EMBL/GenBank/DDBJ databases">
        <title>Draft genome of the parsitic nematode Ancylostoma duodenale.</title>
        <authorList>
            <person name="Mitreva M."/>
        </authorList>
    </citation>
    <scope>NUCLEOTIDE SEQUENCE [LARGE SCALE GENOMIC DNA]</scope>
    <source>
        <strain evidence="3 4">Zhejiang</strain>
    </source>
</reference>
<feature type="compositionally biased region" description="Basic residues" evidence="1">
    <location>
        <begin position="144"/>
        <end position="155"/>
    </location>
</feature>
<accession>A0A0C2HGQ7</accession>
<name>A0A0C2HGQ7_9BILA</name>